<dbReference type="EMBL" id="JAUSUB010000018">
    <property type="protein sequence ID" value="MDQ0271882.1"/>
    <property type="molecule type" value="Genomic_DNA"/>
</dbReference>
<keyword evidence="2" id="KW-1185">Reference proteome</keyword>
<gene>
    <name evidence="1" type="ORF">J2S17_003770</name>
</gene>
<proteinExistence type="predicted"/>
<accession>A0ABU0AM57</accession>
<evidence type="ECO:0000313" key="2">
    <source>
        <dbReference type="Proteomes" id="UP001238088"/>
    </source>
</evidence>
<dbReference type="Proteomes" id="UP001238088">
    <property type="component" value="Unassembled WGS sequence"/>
</dbReference>
<reference evidence="1 2" key="1">
    <citation type="submission" date="2023-07" db="EMBL/GenBank/DDBJ databases">
        <title>Genomic Encyclopedia of Type Strains, Phase IV (KMG-IV): sequencing the most valuable type-strain genomes for metagenomic binning, comparative biology and taxonomic classification.</title>
        <authorList>
            <person name="Goeker M."/>
        </authorList>
    </citation>
    <scope>NUCLEOTIDE SEQUENCE [LARGE SCALE GENOMIC DNA]</scope>
    <source>
        <strain evidence="1 2">DSM 23494</strain>
    </source>
</reference>
<name>A0ABU0AM57_9BACI</name>
<organism evidence="1 2">
    <name type="scientific">Cytobacillus purgationiresistens</name>
    <dbReference type="NCBI Taxonomy" id="863449"/>
    <lineage>
        <taxon>Bacteria</taxon>
        <taxon>Bacillati</taxon>
        <taxon>Bacillota</taxon>
        <taxon>Bacilli</taxon>
        <taxon>Bacillales</taxon>
        <taxon>Bacillaceae</taxon>
        <taxon>Cytobacillus</taxon>
    </lineage>
</organism>
<evidence type="ECO:0000313" key="1">
    <source>
        <dbReference type="EMBL" id="MDQ0271882.1"/>
    </source>
</evidence>
<protein>
    <submittedName>
        <fullName evidence="1">Uncharacterized protein</fullName>
    </submittedName>
</protein>
<sequence length="68" mass="8153">MKKALLLEKKDFPEVPYPKSDSKKGRAKLEERYYNMLFEFTVKWDCSYAKAAHRIFVYALEMDGRELQ</sequence>
<dbReference type="RefSeq" id="WP_307477208.1">
    <property type="nucleotide sequence ID" value="NZ_JAUSUB010000018.1"/>
</dbReference>
<comment type="caution">
    <text evidence="1">The sequence shown here is derived from an EMBL/GenBank/DDBJ whole genome shotgun (WGS) entry which is preliminary data.</text>
</comment>